<gene>
    <name evidence="1" type="ORF">DEU51_118135</name>
</gene>
<dbReference type="InterPro" id="IPR036291">
    <property type="entry name" value="NAD(P)-bd_dom_sf"/>
</dbReference>
<dbReference type="AlphaFoldDB" id="A0A370S4X0"/>
<accession>A0A370S4X0</accession>
<organism evidence="1 2">
    <name type="scientific">Pseudomonas jessenii</name>
    <dbReference type="NCBI Taxonomy" id="77298"/>
    <lineage>
        <taxon>Bacteria</taxon>
        <taxon>Pseudomonadati</taxon>
        <taxon>Pseudomonadota</taxon>
        <taxon>Gammaproteobacteria</taxon>
        <taxon>Pseudomonadales</taxon>
        <taxon>Pseudomonadaceae</taxon>
        <taxon>Pseudomonas</taxon>
    </lineage>
</organism>
<evidence type="ECO:0000313" key="2">
    <source>
        <dbReference type="Proteomes" id="UP000255365"/>
    </source>
</evidence>
<dbReference type="Proteomes" id="UP000255365">
    <property type="component" value="Unassembled WGS sequence"/>
</dbReference>
<protein>
    <submittedName>
        <fullName evidence="1">Uncharacterized protein</fullName>
    </submittedName>
</protein>
<comment type="caution">
    <text evidence="1">The sequence shown here is derived from an EMBL/GenBank/DDBJ whole genome shotgun (WGS) entry which is preliminary data.</text>
</comment>
<name>A0A370S4X0_PSEJE</name>
<dbReference type="EMBL" id="QRAV01000018">
    <property type="protein sequence ID" value="RDL14796.1"/>
    <property type="molecule type" value="Genomic_DNA"/>
</dbReference>
<sequence length="60" mass="6222">MNTRKSLRIAITGVSRGLGQALSHALAEHGDTRSMAASSRSTPANQYKISGSCTVAHPGL</sequence>
<evidence type="ECO:0000313" key="1">
    <source>
        <dbReference type="EMBL" id="RDL14796.1"/>
    </source>
</evidence>
<proteinExistence type="predicted"/>
<reference evidence="1 2" key="1">
    <citation type="submission" date="2018-07" db="EMBL/GenBank/DDBJ databases">
        <title>Genome sequencing of rice bacterial endophytes.</title>
        <authorList>
            <person name="Venturi V."/>
        </authorList>
    </citation>
    <scope>NUCLEOTIDE SEQUENCE [LARGE SCALE GENOMIC DNA]</scope>
    <source>
        <strain evidence="1 2">E2333</strain>
    </source>
</reference>
<dbReference type="SUPFAM" id="SSF51735">
    <property type="entry name" value="NAD(P)-binding Rossmann-fold domains"/>
    <property type="match status" value="1"/>
</dbReference>